<protein>
    <submittedName>
        <fullName evidence="2">Uncharacterized protein</fullName>
    </submittedName>
</protein>
<dbReference type="AlphaFoldDB" id="I1BW97"/>
<dbReference type="VEuPathDB" id="FungiDB:RO3G_05182"/>
<proteinExistence type="predicted"/>
<dbReference type="GeneID" id="93612153"/>
<name>I1BW97_RHIO9</name>
<dbReference type="EMBL" id="CH476734">
    <property type="protein sequence ID" value="EIE80477.1"/>
    <property type="molecule type" value="Genomic_DNA"/>
</dbReference>
<accession>I1BW97</accession>
<dbReference type="RefSeq" id="XP_067515873.1">
    <property type="nucleotide sequence ID" value="XM_067659772.1"/>
</dbReference>
<evidence type="ECO:0000313" key="3">
    <source>
        <dbReference type="Proteomes" id="UP000009138"/>
    </source>
</evidence>
<evidence type="ECO:0000256" key="1">
    <source>
        <dbReference type="SAM" id="MobiDB-lite"/>
    </source>
</evidence>
<gene>
    <name evidence="2" type="ORF">RO3G_05182</name>
</gene>
<evidence type="ECO:0000313" key="2">
    <source>
        <dbReference type="EMBL" id="EIE80477.1"/>
    </source>
</evidence>
<reference evidence="2 3" key="1">
    <citation type="journal article" date="2009" name="PLoS Genet.">
        <title>Genomic analysis of the basal lineage fungus Rhizopus oryzae reveals a whole-genome duplication.</title>
        <authorList>
            <person name="Ma L.-J."/>
            <person name="Ibrahim A.S."/>
            <person name="Skory C."/>
            <person name="Grabherr M.G."/>
            <person name="Burger G."/>
            <person name="Butler M."/>
            <person name="Elias M."/>
            <person name="Idnurm A."/>
            <person name="Lang B.F."/>
            <person name="Sone T."/>
            <person name="Abe A."/>
            <person name="Calvo S.E."/>
            <person name="Corrochano L.M."/>
            <person name="Engels R."/>
            <person name="Fu J."/>
            <person name="Hansberg W."/>
            <person name="Kim J.-M."/>
            <person name="Kodira C.D."/>
            <person name="Koehrsen M.J."/>
            <person name="Liu B."/>
            <person name="Miranda-Saavedra D."/>
            <person name="O'Leary S."/>
            <person name="Ortiz-Castellanos L."/>
            <person name="Poulter R."/>
            <person name="Rodriguez-Romero J."/>
            <person name="Ruiz-Herrera J."/>
            <person name="Shen Y.-Q."/>
            <person name="Zeng Q."/>
            <person name="Galagan J."/>
            <person name="Birren B.W."/>
            <person name="Cuomo C.A."/>
            <person name="Wickes B.L."/>
        </authorList>
    </citation>
    <scope>NUCLEOTIDE SEQUENCE [LARGE SCALE GENOMIC DNA]</scope>
    <source>
        <strain evidence="3">RA 99-880 / ATCC MYA-4621 / FGSC 9543 / NRRL 43880</strain>
    </source>
</reference>
<feature type="region of interest" description="Disordered" evidence="1">
    <location>
        <begin position="1"/>
        <end position="27"/>
    </location>
</feature>
<keyword evidence="3" id="KW-1185">Reference proteome</keyword>
<dbReference type="InParanoid" id="I1BW97"/>
<sequence>MSFVSLLSAESNDVEFDNENHPNESSINLDPFIQQMSYDNTDITVMNNRQLKAMFNFNTNSQTTNTIIRFYRKRIDNSSLNRHLSWMRWSSIKFRKNY</sequence>
<dbReference type="Proteomes" id="UP000009138">
    <property type="component" value="Unassembled WGS sequence"/>
</dbReference>
<organism evidence="2 3">
    <name type="scientific">Rhizopus delemar (strain RA 99-880 / ATCC MYA-4621 / FGSC 9543 / NRRL 43880)</name>
    <name type="common">Mucormycosis agent</name>
    <name type="synonym">Rhizopus arrhizus var. delemar</name>
    <dbReference type="NCBI Taxonomy" id="246409"/>
    <lineage>
        <taxon>Eukaryota</taxon>
        <taxon>Fungi</taxon>
        <taxon>Fungi incertae sedis</taxon>
        <taxon>Mucoromycota</taxon>
        <taxon>Mucoromycotina</taxon>
        <taxon>Mucoromycetes</taxon>
        <taxon>Mucorales</taxon>
        <taxon>Mucorineae</taxon>
        <taxon>Rhizopodaceae</taxon>
        <taxon>Rhizopus</taxon>
    </lineage>
</organism>